<dbReference type="EMBL" id="LR796173">
    <property type="protein sequence ID" value="CAB4123579.1"/>
    <property type="molecule type" value="Genomic_DNA"/>
</dbReference>
<sequence length="95" mass="10799">MGIKPDERNFRDADLLRETAQILQGIRSDFAARAKLGETSYADNAFDEVDGYFIDMINTIEGYASESRENALSDAEGEWADMTRKQRSEDQCGYF</sequence>
<proteinExistence type="predicted"/>
<evidence type="ECO:0000313" key="2">
    <source>
        <dbReference type="EMBL" id="CAB4123579.1"/>
    </source>
</evidence>
<organism evidence="2">
    <name type="scientific">uncultured Caudovirales phage</name>
    <dbReference type="NCBI Taxonomy" id="2100421"/>
    <lineage>
        <taxon>Viruses</taxon>
        <taxon>Duplodnaviria</taxon>
        <taxon>Heunggongvirae</taxon>
        <taxon>Uroviricota</taxon>
        <taxon>Caudoviricetes</taxon>
        <taxon>Peduoviridae</taxon>
        <taxon>Maltschvirus</taxon>
        <taxon>Maltschvirus maltsch</taxon>
    </lineage>
</organism>
<name>A0A6J5KTN3_9CAUD</name>
<gene>
    <name evidence="1" type="ORF">UFOVP32_59</name>
    <name evidence="2" type="ORF">UFOVP50_17</name>
</gene>
<protein>
    <submittedName>
        <fullName evidence="2">Uncharacterized protein</fullName>
    </submittedName>
</protein>
<accession>A0A6J5KTN3</accession>
<evidence type="ECO:0000313" key="1">
    <source>
        <dbReference type="EMBL" id="CAB4122730.1"/>
    </source>
</evidence>
<reference evidence="2" key="1">
    <citation type="submission" date="2020-04" db="EMBL/GenBank/DDBJ databases">
        <authorList>
            <person name="Chiriac C."/>
            <person name="Salcher M."/>
            <person name="Ghai R."/>
            <person name="Kavagutti S V."/>
        </authorList>
    </citation>
    <scope>NUCLEOTIDE SEQUENCE</scope>
</reference>
<dbReference type="EMBL" id="LR796160">
    <property type="protein sequence ID" value="CAB4122730.1"/>
    <property type="molecule type" value="Genomic_DNA"/>
</dbReference>